<organism evidence="1 2">
    <name type="scientific">Hermanssonia centrifuga</name>
    <dbReference type="NCBI Taxonomy" id="98765"/>
    <lineage>
        <taxon>Eukaryota</taxon>
        <taxon>Fungi</taxon>
        <taxon>Dikarya</taxon>
        <taxon>Basidiomycota</taxon>
        <taxon>Agaricomycotina</taxon>
        <taxon>Agaricomycetes</taxon>
        <taxon>Polyporales</taxon>
        <taxon>Meruliaceae</taxon>
        <taxon>Hermanssonia</taxon>
    </lineage>
</organism>
<dbReference type="AlphaFoldDB" id="A0A2R6QM91"/>
<reference evidence="1 2" key="1">
    <citation type="submission" date="2018-02" db="EMBL/GenBank/DDBJ databases">
        <title>Genome sequence of the basidiomycete white-rot fungus Phlebia centrifuga.</title>
        <authorList>
            <person name="Granchi Z."/>
            <person name="Peng M."/>
            <person name="de Vries R.P."/>
            <person name="Hilden K."/>
            <person name="Makela M.R."/>
            <person name="Grigoriev I."/>
            <person name="Riley R."/>
        </authorList>
    </citation>
    <scope>NUCLEOTIDE SEQUENCE [LARGE SCALE GENOMIC DNA]</scope>
    <source>
        <strain evidence="1 2">FBCC195</strain>
    </source>
</reference>
<accession>A0A2R6QM91</accession>
<keyword evidence="2" id="KW-1185">Reference proteome</keyword>
<evidence type="ECO:0000313" key="1">
    <source>
        <dbReference type="EMBL" id="PSS11040.1"/>
    </source>
</evidence>
<gene>
    <name evidence="1" type="ORF">PHLCEN_2v3336</name>
</gene>
<dbReference type="Proteomes" id="UP000186601">
    <property type="component" value="Unassembled WGS sequence"/>
</dbReference>
<sequence length="56" mass="6405">MAKIHEINKMLQYTKRKVVRSVIALKGWEVDAVGGARRRARMGKYDCDLACQDPVQ</sequence>
<name>A0A2R6QM91_9APHY</name>
<comment type="caution">
    <text evidence="1">The sequence shown here is derived from an EMBL/GenBank/DDBJ whole genome shotgun (WGS) entry which is preliminary data.</text>
</comment>
<protein>
    <submittedName>
        <fullName evidence="1">Uncharacterized protein</fullName>
    </submittedName>
</protein>
<proteinExistence type="predicted"/>
<dbReference type="EMBL" id="MLYV02000321">
    <property type="protein sequence ID" value="PSS11040.1"/>
    <property type="molecule type" value="Genomic_DNA"/>
</dbReference>
<evidence type="ECO:0000313" key="2">
    <source>
        <dbReference type="Proteomes" id="UP000186601"/>
    </source>
</evidence>